<name>F8EXE8_GRAC1</name>
<keyword evidence="4" id="KW-1185">Reference proteome</keyword>
<dbReference type="InterPro" id="IPR018392">
    <property type="entry name" value="LysM"/>
</dbReference>
<dbReference type="HOGENOM" id="CLU_029425_7_3_12"/>
<gene>
    <name evidence="3" type="ordered locus">Spica_1026</name>
</gene>
<dbReference type="CDD" id="cd12797">
    <property type="entry name" value="M23_peptidase"/>
    <property type="match status" value="1"/>
</dbReference>
<proteinExistence type="predicted"/>
<evidence type="ECO:0000256" key="1">
    <source>
        <dbReference type="SAM" id="Phobius"/>
    </source>
</evidence>
<evidence type="ECO:0000313" key="3">
    <source>
        <dbReference type="EMBL" id="AEJ19175.1"/>
    </source>
</evidence>
<dbReference type="PANTHER" id="PTHR33734">
    <property type="entry name" value="LYSM DOMAIN-CONTAINING GPI-ANCHORED PROTEIN 2"/>
    <property type="match status" value="1"/>
</dbReference>
<organism evidence="3 4">
    <name type="scientific">Gracilinema caldarium (strain ATCC 51460 / DSM 7334 / H1)</name>
    <name type="common">Treponema caldarium</name>
    <dbReference type="NCBI Taxonomy" id="744872"/>
    <lineage>
        <taxon>Bacteria</taxon>
        <taxon>Pseudomonadati</taxon>
        <taxon>Spirochaetota</taxon>
        <taxon>Spirochaetia</taxon>
        <taxon>Spirochaetales</taxon>
        <taxon>Breznakiellaceae</taxon>
        <taxon>Gracilinema</taxon>
    </lineage>
</organism>
<dbReference type="AlphaFoldDB" id="F8EXE8"/>
<dbReference type="eggNOG" id="COG0739">
    <property type="taxonomic scope" value="Bacteria"/>
</dbReference>
<dbReference type="PROSITE" id="PS51782">
    <property type="entry name" value="LYSM"/>
    <property type="match status" value="2"/>
</dbReference>
<reference evidence="4" key="1">
    <citation type="journal article" date="2013" name="Stand. Genomic Sci.">
        <title>Genome sequence of the thermophilic fresh-water bacterium Spirochaeta caldaria type strain (H1(T)), reclassification of Spirochaeta caldaria, Spirochaeta stenostrepta, and Spirochaeta zuelzerae in the genus Treponema as Treponema caldaria comb. nov., Treponema stenostrepta comb. nov., and Treponema zuelzerae comb. nov., and emendation of the genus Treponema.</title>
        <authorList>
            <person name="Abt B."/>
            <person name="Goker M."/>
            <person name="Scheuner C."/>
            <person name="Han C."/>
            <person name="Lu M."/>
            <person name="Misra M."/>
            <person name="Lapidus A."/>
            <person name="Nolan M."/>
            <person name="Lucas S."/>
            <person name="Hammon N."/>
            <person name="Deshpande S."/>
            <person name="Cheng J.F."/>
            <person name="Tapia R."/>
            <person name="Goodwin L.A."/>
            <person name="Pitluck S."/>
            <person name="Liolios K."/>
            <person name="Pagani I."/>
            <person name="Ivanova N."/>
            <person name="Mavromatis K."/>
            <person name="Mikhailova N."/>
            <person name="Huntemann M."/>
            <person name="Pati A."/>
            <person name="Chen A."/>
            <person name="Palaniappan K."/>
            <person name="Land M."/>
            <person name="Hauser L."/>
            <person name="Jeffries C.D."/>
            <person name="Rohde M."/>
            <person name="Spring S."/>
            <person name="Gronow S."/>
            <person name="Detter J.C."/>
            <person name="Bristow J."/>
            <person name="Eisen J.A."/>
            <person name="Markowitz V."/>
            <person name="Hugenholtz P."/>
            <person name="Kyrpides N.C."/>
            <person name="Woyke T."/>
            <person name="Klenk H.P."/>
        </authorList>
    </citation>
    <scope>NUCLEOTIDE SEQUENCE</scope>
    <source>
        <strain evidence="4">ATCC 51460 / DSM 7334 / H1</strain>
    </source>
</reference>
<dbReference type="eggNOG" id="COG1388">
    <property type="taxonomic scope" value="Bacteria"/>
</dbReference>
<dbReference type="SMART" id="SM00257">
    <property type="entry name" value="LysM"/>
    <property type="match status" value="2"/>
</dbReference>
<sequence>MNSVEIHSYDRYSKGMNIQRMVILQLAFFVSWFFPLCSLGAETIHVVQKGETLYSIAKQYNCTYKELLEYNNITNASKIFVGQKIKIPESSDTQMYIVKRGDTLFSIARTFSVSIDGIRKINGLTEKSIIKEGMSLKIPNGVKPVEMKQDTIQVRSMSETPIHTNTEWPVQAKSISYLTGKLYGVVILTEADNIVRSLTSGTVVSAGPYRGFGKVAIVQGANGYLYVYGGCEILNVREGDSITSGTILGRIGIDSISKQPQLYFLVYKDNKPIDPVLAPRG</sequence>
<evidence type="ECO:0000259" key="2">
    <source>
        <dbReference type="PROSITE" id="PS51782"/>
    </source>
</evidence>
<dbReference type="InterPro" id="IPR011055">
    <property type="entry name" value="Dup_hybrid_motif"/>
</dbReference>
<dbReference type="Pfam" id="PF01551">
    <property type="entry name" value="Peptidase_M23"/>
    <property type="match status" value="1"/>
</dbReference>
<evidence type="ECO:0000313" key="4">
    <source>
        <dbReference type="Proteomes" id="UP000000503"/>
    </source>
</evidence>
<dbReference type="InterPro" id="IPR016047">
    <property type="entry name" value="M23ase_b-sheet_dom"/>
</dbReference>
<dbReference type="Pfam" id="PF01476">
    <property type="entry name" value="LysM"/>
    <property type="match status" value="2"/>
</dbReference>
<dbReference type="OrthoDB" id="308800at2"/>
<feature type="transmembrane region" description="Helical" evidence="1">
    <location>
        <begin position="21"/>
        <end position="41"/>
    </location>
</feature>
<dbReference type="CDD" id="cd00118">
    <property type="entry name" value="LysM"/>
    <property type="match status" value="2"/>
</dbReference>
<accession>F8EXE8</accession>
<dbReference type="InterPro" id="IPR036779">
    <property type="entry name" value="LysM_dom_sf"/>
</dbReference>
<dbReference type="Gene3D" id="3.10.350.10">
    <property type="entry name" value="LysM domain"/>
    <property type="match status" value="2"/>
</dbReference>
<keyword evidence="1" id="KW-1133">Transmembrane helix</keyword>
<feature type="domain" description="LysM" evidence="2">
    <location>
        <begin position="94"/>
        <end position="138"/>
    </location>
</feature>
<dbReference type="KEGG" id="scd:Spica_1026"/>
<dbReference type="SUPFAM" id="SSF51261">
    <property type="entry name" value="Duplicated hybrid motif"/>
    <property type="match status" value="1"/>
</dbReference>
<dbReference type="EMBL" id="CP002868">
    <property type="protein sequence ID" value="AEJ19175.1"/>
    <property type="molecule type" value="Genomic_DNA"/>
</dbReference>
<keyword evidence="1" id="KW-0812">Transmembrane</keyword>
<protein>
    <submittedName>
        <fullName evidence="3">Peptidase M23</fullName>
    </submittedName>
</protein>
<dbReference type="Proteomes" id="UP000000503">
    <property type="component" value="Chromosome"/>
</dbReference>
<dbReference type="Gene3D" id="2.70.70.10">
    <property type="entry name" value="Glucose Permease (Domain IIA)"/>
    <property type="match status" value="1"/>
</dbReference>
<dbReference type="STRING" id="744872.Spica_1026"/>
<dbReference type="PANTHER" id="PTHR33734:SF22">
    <property type="entry name" value="MEMBRANE-BOUND LYTIC MUREIN TRANSGLYCOSYLASE D"/>
    <property type="match status" value="1"/>
</dbReference>
<feature type="domain" description="LysM" evidence="2">
    <location>
        <begin position="43"/>
        <end position="87"/>
    </location>
</feature>
<keyword evidence="1" id="KW-0472">Membrane</keyword>